<keyword evidence="2" id="KW-1185">Reference proteome</keyword>
<evidence type="ECO:0000313" key="1">
    <source>
        <dbReference type="EMBL" id="MBK1833741.1"/>
    </source>
</evidence>
<accession>A0A934RQI2</accession>
<gene>
    <name evidence="1" type="ORF">JIN78_06670</name>
</gene>
<sequence length="206" mass="23032">MRAVVYDPLRRTPELYLSGEGSDLNRLAFRDGELSELVLTKAVEGEIRLYREKTIDPQNPVAHLAVSVKVDDRLSKVILVLFPAEREGEYRSLLIDDSPGAFPYGESRLINATSVDVGLAIGEHKLAAEPGEVKVVPAVKHKDDFNMAQTDFVYRREKEGSWKPFSQRRLKYVDQQRRIFVAGVSKRASAPTVTTVIDLAPLAIPD</sequence>
<proteinExistence type="predicted"/>
<evidence type="ECO:0000313" key="2">
    <source>
        <dbReference type="Proteomes" id="UP000604083"/>
    </source>
</evidence>
<dbReference type="RefSeq" id="WP_200391176.1">
    <property type="nucleotide sequence ID" value="NZ_JAENIO010000012.1"/>
</dbReference>
<dbReference type="AlphaFoldDB" id="A0A934RQI2"/>
<name>A0A934RQI2_9BACT</name>
<comment type="caution">
    <text evidence="1">The sequence shown here is derived from an EMBL/GenBank/DDBJ whole genome shotgun (WGS) entry which is preliminary data.</text>
</comment>
<reference evidence="1" key="1">
    <citation type="submission" date="2021-01" db="EMBL/GenBank/DDBJ databases">
        <title>Modified the classification status of verrucomicrobia.</title>
        <authorList>
            <person name="Feng X."/>
        </authorList>
    </citation>
    <scope>NUCLEOTIDE SEQUENCE</scope>
    <source>
        <strain evidence="1">KCTC 12986</strain>
    </source>
</reference>
<dbReference type="EMBL" id="JAENIO010000012">
    <property type="protein sequence ID" value="MBK1833741.1"/>
    <property type="molecule type" value="Genomic_DNA"/>
</dbReference>
<protein>
    <submittedName>
        <fullName evidence="1">Uncharacterized protein</fullName>
    </submittedName>
</protein>
<organism evidence="1 2">
    <name type="scientific">Roseibacillus ishigakijimensis</name>
    <dbReference type="NCBI Taxonomy" id="454146"/>
    <lineage>
        <taxon>Bacteria</taxon>
        <taxon>Pseudomonadati</taxon>
        <taxon>Verrucomicrobiota</taxon>
        <taxon>Verrucomicrobiia</taxon>
        <taxon>Verrucomicrobiales</taxon>
        <taxon>Verrucomicrobiaceae</taxon>
        <taxon>Roseibacillus</taxon>
    </lineage>
</organism>
<dbReference type="Proteomes" id="UP000604083">
    <property type="component" value="Unassembled WGS sequence"/>
</dbReference>